<dbReference type="SMART" id="SM00355">
    <property type="entry name" value="ZnF_C2H2"/>
    <property type="match status" value="5"/>
</dbReference>
<dbReference type="EMBL" id="JAODUP010000065">
    <property type="protein sequence ID" value="KAK2164349.1"/>
    <property type="molecule type" value="Genomic_DNA"/>
</dbReference>
<feature type="region of interest" description="Disordered" evidence="10">
    <location>
        <begin position="486"/>
        <end position="551"/>
    </location>
</feature>
<dbReference type="FunFam" id="3.30.160.60:FF:000207">
    <property type="entry name" value="zinc finger protein SNAI2"/>
    <property type="match status" value="1"/>
</dbReference>
<feature type="region of interest" description="Disordered" evidence="10">
    <location>
        <begin position="269"/>
        <end position="326"/>
    </location>
</feature>
<dbReference type="PANTHER" id="PTHR24388:SF54">
    <property type="entry name" value="PROTEIN ESCARGOT"/>
    <property type="match status" value="1"/>
</dbReference>
<feature type="region of interest" description="Disordered" evidence="10">
    <location>
        <begin position="69"/>
        <end position="103"/>
    </location>
</feature>
<evidence type="ECO:0000259" key="11">
    <source>
        <dbReference type="PROSITE" id="PS50157"/>
    </source>
</evidence>
<dbReference type="Proteomes" id="UP001208570">
    <property type="component" value="Unassembled WGS sequence"/>
</dbReference>
<dbReference type="Gene3D" id="3.30.160.60">
    <property type="entry name" value="Classic Zinc Finger"/>
    <property type="match status" value="4"/>
</dbReference>
<keyword evidence="2" id="KW-0479">Metal-binding</keyword>
<dbReference type="InterPro" id="IPR013087">
    <property type="entry name" value="Znf_C2H2_type"/>
</dbReference>
<dbReference type="InterPro" id="IPR036236">
    <property type="entry name" value="Znf_C2H2_sf"/>
</dbReference>
<dbReference type="PROSITE" id="PS50157">
    <property type="entry name" value="ZINC_FINGER_C2H2_2"/>
    <property type="match status" value="5"/>
</dbReference>
<feature type="domain" description="C2H2-type" evidence="11">
    <location>
        <begin position="610"/>
        <end position="633"/>
    </location>
</feature>
<keyword evidence="4 9" id="KW-0863">Zinc-finger</keyword>
<reference evidence="12" key="1">
    <citation type="journal article" date="2023" name="Mol. Biol. Evol.">
        <title>Third-Generation Sequencing Reveals the Adaptive Role of the Epigenome in Three Deep-Sea Polychaetes.</title>
        <authorList>
            <person name="Perez M."/>
            <person name="Aroh O."/>
            <person name="Sun Y."/>
            <person name="Lan Y."/>
            <person name="Juniper S.K."/>
            <person name="Young C.R."/>
            <person name="Angers B."/>
            <person name="Qian P.Y."/>
        </authorList>
    </citation>
    <scope>NUCLEOTIDE SEQUENCE</scope>
    <source>
        <strain evidence="12">P08H-3</strain>
    </source>
</reference>
<keyword evidence="3" id="KW-0677">Repeat</keyword>
<comment type="similarity">
    <text evidence="8">Belongs to the snail C2H2-type zinc-finger protein family.</text>
</comment>
<evidence type="ECO:0000256" key="6">
    <source>
        <dbReference type="ARBA" id="ARBA00023125"/>
    </source>
</evidence>
<dbReference type="GO" id="GO:0005634">
    <property type="term" value="C:nucleus"/>
    <property type="evidence" value="ECO:0007669"/>
    <property type="project" value="UniProtKB-SubCell"/>
</dbReference>
<sequence length="719" mass="79761">MNSVADDLPSAERPYIGILTVKLGLDTPCINPGEEIVFGKLMPPQSDGKGMQQFSSRGTHARNLHAVGFPSRSHREYNEESRNSSVADTPGLPRVRPSNPRVGCRPRRDFEFLIRSGAADQKIDASRSHDIDVSLDGLIKDPPRFADLQWDLFGDENMNYERTAYGAVWVSSAATRDPGAVREHFRPYDRSAKAELVSATGCPETRRSVARAIKLDNKPCKLLLRARADTVYHLLAAGESESYPERELTGRHHAPVKFPVHARRKLDVRRAPYAADLTKMSPRRKDSPGKLITPPDTPEKPPVTSKPGRSPPSTPPSKNAAPTANPMMTFLPHHAVSAAAVAAGVYHGRVPPMHGPLDPLMLARLASPMTNHPLQGMPPLFSPTMYQASKTSADFALNYWKMLQQHSLFLANSPQKLYADVAPLPNGVPFSLPPLHLQQQFGHRGAFRPVTPTRRHGDVWDRSVNELTPESKMRKLDDGFSIKREKYDPNGNLWSRPPAHGPLLFSPMKPGRTPEVAEFAHGPRDPHGRGPGSEPAHFSPVSDHERSASDAENAPLDLALGSTAVQTGDKKIRPQPPRFQCEACKKSYSTFNGLSKHKEFHCTSHVKKEFSCQHCDKTYTSMGALKMHIRTHTLPCKCQICGKAFSRPWLLQGHIRTHTGEKPFQCTHCGRSFADRSNLRAHLQTHSDVKKYSCKHCSKTFSRMSLLVKHEENSCTGAV</sequence>
<accession>A0AAD9NEL0</accession>
<comment type="caution">
    <text evidence="12">The sequence shown here is derived from an EMBL/GenBank/DDBJ whole genome shotgun (WGS) entry which is preliminary data.</text>
</comment>
<feature type="domain" description="C2H2-type" evidence="11">
    <location>
        <begin position="664"/>
        <end position="691"/>
    </location>
</feature>
<evidence type="ECO:0000256" key="4">
    <source>
        <dbReference type="ARBA" id="ARBA00022771"/>
    </source>
</evidence>
<keyword evidence="13" id="KW-1185">Reference proteome</keyword>
<evidence type="ECO:0000256" key="7">
    <source>
        <dbReference type="ARBA" id="ARBA00023242"/>
    </source>
</evidence>
<dbReference type="Pfam" id="PF00096">
    <property type="entry name" value="zf-C2H2"/>
    <property type="match status" value="4"/>
</dbReference>
<dbReference type="PANTHER" id="PTHR24388">
    <property type="entry name" value="ZINC FINGER PROTEIN"/>
    <property type="match status" value="1"/>
</dbReference>
<evidence type="ECO:0000313" key="12">
    <source>
        <dbReference type="EMBL" id="KAK2164349.1"/>
    </source>
</evidence>
<keyword evidence="7" id="KW-0539">Nucleus</keyword>
<evidence type="ECO:0000256" key="5">
    <source>
        <dbReference type="ARBA" id="ARBA00022833"/>
    </source>
</evidence>
<organism evidence="12 13">
    <name type="scientific">Paralvinella palmiformis</name>
    <dbReference type="NCBI Taxonomy" id="53620"/>
    <lineage>
        <taxon>Eukaryota</taxon>
        <taxon>Metazoa</taxon>
        <taxon>Spiralia</taxon>
        <taxon>Lophotrochozoa</taxon>
        <taxon>Annelida</taxon>
        <taxon>Polychaeta</taxon>
        <taxon>Sedentaria</taxon>
        <taxon>Canalipalpata</taxon>
        <taxon>Terebellida</taxon>
        <taxon>Terebelliformia</taxon>
        <taxon>Alvinellidae</taxon>
        <taxon>Paralvinella</taxon>
    </lineage>
</organism>
<dbReference type="InterPro" id="IPR050527">
    <property type="entry name" value="Snail/Krueppel_Znf"/>
</dbReference>
<dbReference type="GO" id="GO:0008270">
    <property type="term" value="F:zinc ion binding"/>
    <property type="evidence" value="ECO:0007669"/>
    <property type="project" value="UniProtKB-KW"/>
</dbReference>
<evidence type="ECO:0000256" key="10">
    <source>
        <dbReference type="SAM" id="MobiDB-lite"/>
    </source>
</evidence>
<feature type="domain" description="C2H2-type" evidence="11">
    <location>
        <begin position="692"/>
        <end position="719"/>
    </location>
</feature>
<evidence type="ECO:0000256" key="1">
    <source>
        <dbReference type="ARBA" id="ARBA00004123"/>
    </source>
</evidence>
<protein>
    <recommendedName>
        <fullName evidence="11">C2H2-type domain-containing protein</fullName>
    </recommendedName>
</protein>
<dbReference type="FunFam" id="3.30.160.60:FF:000942">
    <property type="entry name" value="Snail zinc finger protein"/>
    <property type="match status" value="1"/>
</dbReference>
<dbReference type="FunFam" id="3.30.160.60:FF:000860">
    <property type="entry name" value="zinc finger protein SNAI2"/>
    <property type="match status" value="1"/>
</dbReference>
<dbReference type="AlphaFoldDB" id="A0AAD9NEL0"/>
<evidence type="ECO:0000256" key="8">
    <source>
        <dbReference type="ARBA" id="ARBA00037948"/>
    </source>
</evidence>
<dbReference type="FunFam" id="3.30.160.60:FF:000085">
    <property type="entry name" value="Snail zinc finger protein"/>
    <property type="match status" value="1"/>
</dbReference>
<evidence type="ECO:0000256" key="9">
    <source>
        <dbReference type="PROSITE-ProRule" id="PRU00042"/>
    </source>
</evidence>
<dbReference type="SUPFAM" id="SSF57667">
    <property type="entry name" value="beta-beta-alpha zinc fingers"/>
    <property type="match status" value="3"/>
</dbReference>
<keyword evidence="5" id="KW-0862">Zinc</keyword>
<keyword evidence="6" id="KW-0238">DNA-binding</keyword>
<dbReference type="GO" id="GO:0000978">
    <property type="term" value="F:RNA polymerase II cis-regulatory region sequence-specific DNA binding"/>
    <property type="evidence" value="ECO:0007669"/>
    <property type="project" value="TreeGrafter"/>
</dbReference>
<proteinExistence type="inferred from homology"/>
<evidence type="ECO:0000256" key="3">
    <source>
        <dbReference type="ARBA" id="ARBA00022737"/>
    </source>
</evidence>
<dbReference type="GO" id="GO:0000981">
    <property type="term" value="F:DNA-binding transcription factor activity, RNA polymerase II-specific"/>
    <property type="evidence" value="ECO:0007669"/>
    <property type="project" value="TreeGrafter"/>
</dbReference>
<feature type="domain" description="C2H2-type" evidence="11">
    <location>
        <begin position="579"/>
        <end position="601"/>
    </location>
</feature>
<dbReference type="PROSITE" id="PS00028">
    <property type="entry name" value="ZINC_FINGER_C2H2_1"/>
    <property type="match status" value="4"/>
</dbReference>
<gene>
    <name evidence="12" type="ORF">LSH36_65g05095</name>
</gene>
<comment type="subcellular location">
    <subcellularLocation>
        <location evidence="1">Nucleus</location>
    </subcellularLocation>
</comment>
<evidence type="ECO:0000313" key="13">
    <source>
        <dbReference type="Proteomes" id="UP001208570"/>
    </source>
</evidence>
<feature type="compositionally biased region" description="Basic and acidic residues" evidence="10">
    <location>
        <begin position="73"/>
        <end position="82"/>
    </location>
</feature>
<evidence type="ECO:0000256" key="2">
    <source>
        <dbReference type="ARBA" id="ARBA00022723"/>
    </source>
</evidence>
<name>A0AAD9NEL0_9ANNE</name>
<feature type="domain" description="C2H2-type" evidence="11">
    <location>
        <begin position="636"/>
        <end position="663"/>
    </location>
</feature>